<name>A0A1H8SYS3_9SPHI</name>
<dbReference type="AlphaFoldDB" id="A0A1H8SYS3"/>
<keyword evidence="2" id="KW-1185">Reference proteome</keyword>
<dbReference type="Proteomes" id="UP000198942">
    <property type="component" value="Unassembled WGS sequence"/>
</dbReference>
<accession>A0A1H8SYS3</accession>
<dbReference type="EMBL" id="FOCL01000014">
    <property type="protein sequence ID" value="SEO83920.1"/>
    <property type="molecule type" value="Genomic_DNA"/>
</dbReference>
<proteinExistence type="predicted"/>
<evidence type="ECO:0000313" key="1">
    <source>
        <dbReference type="EMBL" id="SEO83920.1"/>
    </source>
</evidence>
<evidence type="ECO:0000313" key="2">
    <source>
        <dbReference type="Proteomes" id="UP000198942"/>
    </source>
</evidence>
<reference evidence="2" key="1">
    <citation type="submission" date="2016-10" db="EMBL/GenBank/DDBJ databases">
        <authorList>
            <person name="Varghese N."/>
            <person name="Submissions S."/>
        </authorList>
    </citation>
    <scope>NUCLEOTIDE SEQUENCE [LARGE SCALE GENOMIC DNA]</scope>
    <source>
        <strain evidence="2">Gh-48</strain>
    </source>
</reference>
<organism evidence="1 2">
    <name type="scientific">Mucilaginibacter gossypiicola</name>
    <dbReference type="NCBI Taxonomy" id="551995"/>
    <lineage>
        <taxon>Bacteria</taxon>
        <taxon>Pseudomonadati</taxon>
        <taxon>Bacteroidota</taxon>
        <taxon>Sphingobacteriia</taxon>
        <taxon>Sphingobacteriales</taxon>
        <taxon>Sphingobacteriaceae</taxon>
        <taxon>Mucilaginibacter</taxon>
    </lineage>
</organism>
<sequence length="286" mass="33892">MWEKDIKEKKWKNNEYYLFREYETNISVGEISTFHHTFDFKHPAKIRVNFKVFYPEIVRDEMPDIFRGASIPRYYTIDEARNTYSIIVELMFLQMRRDDSSYDPFKDRQMMKSRWPTDIFKYRDVLVNVESIFEDGRWHIIAIDNQDLRTLRPLTATLDFDTSVMPSKLFSHLKIGLEEWLLVNPIFGEFALLKGVESLYNLSLTEGLQFNISKMKGLFAKSFYTSSFLLHINKLIFQLSTVLKRSAAEIGIFDFNIKVSIRTHYYEAVKHVVVTKYFVTSKSVVT</sequence>
<gene>
    <name evidence="1" type="ORF">SAMN05192574_11425</name>
</gene>
<dbReference type="RefSeq" id="WP_091219442.1">
    <property type="nucleotide sequence ID" value="NZ_FOCL01000014.1"/>
</dbReference>
<protein>
    <submittedName>
        <fullName evidence="1">Uncharacterized protein</fullName>
    </submittedName>
</protein>